<protein>
    <recommendedName>
        <fullName evidence="3">GNAT family N-acetyltransferase</fullName>
    </recommendedName>
</protein>
<reference evidence="1 2" key="1">
    <citation type="submission" date="2017-09" db="EMBL/GenBank/DDBJ databases">
        <title>Large-scale bioinformatics analysis of Bacillus genomes uncovers conserved roles of natural products in bacterial physiology.</title>
        <authorList>
            <consortium name="Agbiome Team Llc"/>
            <person name="Bleich R.M."/>
            <person name="Grubbs K.J."/>
            <person name="Santa Maria K.C."/>
            <person name="Allen S.E."/>
            <person name="Farag S."/>
            <person name="Shank E.A."/>
            <person name="Bowers A."/>
        </authorList>
    </citation>
    <scope>NUCLEOTIDE SEQUENCE [LARGE SCALE GENOMIC DNA]</scope>
    <source>
        <strain evidence="1 2">AFS010695</strain>
    </source>
</reference>
<gene>
    <name evidence="1" type="ORF">CN425_05565</name>
</gene>
<organism evidence="1 2">
    <name type="scientific">Bacillus cereus</name>
    <dbReference type="NCBI Taxonomy" id="1396"/>
    <lineage>
        <taxon>Bacteria</taxon>
        <taxon>Bacillati</taxon>
        <taxon>Bacillota</taxon>
        <taxon>Bacilli</taxon>
        <taxon>Bacillales</taxon>
        <taxon>Bacillaceae</taxon>
        <taxon>Bacillus</taxon>
        <taxon>Bacillus cereus group</taxon>
    </lineage>
</organism>
<evidence type="ECO:0008006" key="3">
    <source>
        <dbReference type="Google" id="ProtNLM"/>
    </source>
</evidence>
<accession>A0A2A8Q0G7</accession>
<dbReference type="OrthoDB" id="9812289at2"/>
<dbReference type="Proteomes" id="UP000220635">
    <property type="component" value="Unassembled WGS sequence"/>
</dbReference>
<dbReference type="EMBL" id="NTWE01000013">
    <property type="protein sequence ID" value="PEW04600.1"/>
    <property type="molecule type" value="Genomic_DNA"/>
</dbReference>
<dbReference type="RefSeq" id="WP_033657072.1">
    <property type="nucleotide sequence ID" value="NZ_NTWE01000013.1"/>
</dbReference>
<evidence type="ECO:0000313" key="2">
    <source>
        <dbReference type="Proteomes" id="UP000220635"/>
    </source>
</evidence>
<dbReference type="AlphaFoldDB" id="A0A2A8Q0G7"/>
<name>A0A2A8Q0G7_BACCE</name>
<comment type="caution">
    <text evidence="1">The sequence shown here is derived from an EMBL/GenBank/DDBJ whole genome shotgun (WGS) entry which is preliminary data.</text>
</comment>
<evidence type="ECO:0000313" key="1">
    <source>
        <dbReference type="EMBL" id="PEW04600.1"/>
    </source>
</evidence>
<proteinExistence type="predicted"/>
<sequence length="69" mass="8084">MDYVTFETIPPKNITESLLHLHKNIFSNSDDFLTKLKVQDYFLINVAIHDEKVVGYKIGYEFNKVTFSN</sequence>